<reference evidence="2" key="1">
    <citation type="submission" date="2025-08" db="UniProtKB">
        <authorList>
            <consortium name="Ensembl"/>
        </authorList>
    </citation>
    <scope>IDENTIFICATION</scope>
</reference>
<keyword evidence="1" id="KW-1133">Transmembrane helix</keyword>
<proteinExistence type="predicted"/>
<dbReference type="AlphaFoldDB" id="A0A8C5C7G2"/>
<dbReference type="Proteomes" id="UP000694546">
    <property type="component" value="Chromosome 6"/>
</dbReference>
<organism evidence="2 3">
    <name type="scientific">Gadus morhua</name>
    <name type="common">Atlantic cod</name>
    <dbReference type="NCBI Taxonomy" id="8049"/>
    <lineage>
        <taxon>Eukaryota</taxon>
        <taxon>Metazoa</taxon>
        <taxon>Chordata</taxon>
        <taxon>Craniata</taxon>
        <taxon>Vertebrata</taxon>
        <taxon>Euteleostomi</taxon>
        <taxon>Actinopterygii</taxon>
        <taxon>Neopterygii</taxon>
        <taxon>Teleostei</taxon>
        <taxon>Neoteleostei</taxon>
        <taxon>Acanthomorphata</taxon>
        <taxon>Zeiogadaria</taxon>
        <taxon>Gadariae</taxon>
        <taxon>Gadiformes</taxon>
        <taxon>Gadoidei</taxon>
        <taxon>Gadidae</taxon>
        <taxon>Gadus</taxon>
    </lineage>
</organism>
<reference evidence="2" key="2">
    <citation type="submission" date="2025-09" db="UniProtKB">
        <authorList>
            <consortium name="Ensembl"/>
        </authorList>
    </citation>
    <scope>IDENTIFICATION</scope>
</reference>
<protein>
    <submittedName>
        <fullName evidence="2">Uncharacterized protein</fullName>
    </submittedName>
</protein>
<dbReference type="Ensembl" id="ENSGMOT00000061605.1">
    <property type="protein sequence ID" value="ENSGMOP00000058379.1"/>
    <property type="gene ID" value="ENSGMOG00000025497.1"/>
</dbReference>
<keyword evidence="1" id="KW-0812">Transmembrane</keyword>
<accession>A0A8C5C7G2</accession>
<evidence type="ECO:0000313" key="2">
    <source>
        <dbReference type="Ensembl" id="ENSGMOP00000058379.1"/>
    </source>
</evidence>
<evidence type="ECO:0000256" key="1">
    <source>
        <dbReference type="SAM" id="Phobius"/>
    </source>
</evidence>
<sequence>MKPYLLSSWPHTTFCACMSVYVCVCACGGAIELPGVMGGVGLPGRGELG</sequence>
<keyword evidence="3" id="KW-1185">Reference proteome</keyword>
<dbReference type="PROSITE" id="PS51257">
    <property type="entry name" value="PROKAR_LIPOPROTEIN"/>
    <property type="match status" value="1"/>
</dbReference>
<evidence type="ECO:0000313" key="3">
    <source>
        <dbReference type="Proteomes" id="UP000694546"/>
    </source>
</evidence>
<name>A0A8C5C7G2_GADMO</name>
<keyword evidence="1" id="KW-0472">Membrane</keyword>
<feature type="transmembrane region" description="Helical" evidence="1">
    <location>
        <begin position="12"/>
        <end position="31"/>
    </location>
</feature>